<dbReference type="GO" id="GO:0006152">
    <property type="term" value="P:purine nucleoside catabolic process"/>
    <property type="evidence" value="ECO:0007669"/>
    <property type="project" value="TreeGrafter"/>
</dbReference>
<evidence type="ECO:0000256" key="1">
    <source>
        <dbReference type="ARBA" id="ARBA00011888"/>
    </source>
</evidence>
<dbReference type="RefSeq" id="WP_124844446.1">
    <property type="nucleotide sequence ID" value="NZ_JAUNKP010000006.1"/>
</dbReference>
<proteinExistence type="predicted"/>
<dbReference type="PANTHER" id="PTHR43691:SF11">
    <property type="entry name" value="FI09636P-RELATED"/>
    <property type="match status" value="1"/>
</dbReference>
<evidence type="ECO:0000256" key="3">
    <source>
        <dbReference type="ARBA" id="ARBA00048447"/>
    </source>
</evidence>
<gene>
    <name evidence="5" type="ORF">EII34_07325</name>
</gene>
<dbReference type="InterPro" id="IPR000845">
    <property type="entry name" value="Nucleoside_phosphorylase_d"/>
</dbReference>
<dbReference type="GO" id="GO:0004850">
    <property type="term" value="F:uridine phosphorylase activity"/>
    <property type="evidence" value="ECO:0007669"/>
    <property type="project" value="UniProtKB-EC"/>
</dbReference>
<dbReference type="EC" id="2.4.2.3" evidence="1"/>
<reference evidence="5 6" key="1">
    <citation type="submission" date="2018-11" db="EMBL/GenBank/DDBJ databases">
        <title>Genomes From Bacteria Associated with the Canine Oral Cavity: a Test Case for Automated Genome-Based Taxonomic Assignment.</title>
        <authorList>
            <person name="Coil D.A."/>
            <person name="Jospin G."/>
            <person name="Darling A.E."/>
            <person name="Wallis C."/>
            <person name="Davis I.J."/>
            <person name="Harris S."/>
            <person name="Eisen J.A."/>
            <person name="Holcombe L.J."/>
            <person name="O'Flynn C."/>
        </authorList>
    </citation>
    <scope>NUCLEOTIDE SEQUENCE [LARGE SCALE GENOMIC DNA]</scope>
    <source>
        <strain evidence="5 6">OH887_COT-365</strain>
    </source>
</reference>
<accession>A0A3P1T6K2</accession>
<organism evidence="5 6">
    <name type="scientific">Arachnia propionica</name>
    <dbReference type="NCBI Taxonomy" id="1750"/>
    <lineage>
        <taxon>Bacteria</taxon>
        <taxon>Bacillati</taxon>
        <taxon>Actinomycetota</taxon>
        <taxon>Actinomycetes</taxon>
        <taxon>Propionibacteriales</taxon>
        <taxon>Propionibacteriaceae</taxon>
        <taxon>Arachnia</taxon>
    </lineage>
</organism>
<evidence type="ECO:0000259" key="4">
    <source>
        <dbReference type="Pfam" id="PF01048"/>
    </source>
</evidence>
<feature type="domain" description="Nucleoside phosphorylase" evidence="4">
    <location>
        <begin position="36"/>
        <end position="234"/>
    </location>
</feature>
<dbReference type="Proteomes" id="UP000280819">
    <property type="component" value="Unassembled WGS sequence"/>
</dbReference>
<protein>
    <recommendedName>
        <fullName evidence="2">Uridine phosphorylase</fullName>
        <ecNumber evidence="1">2.4.2.3</ecNumber>
    </recommendedName>
</protein>
<evidence type="ECO:0000313" key="5">
    <source>
        <dbReference type="EMBL" id="RRD05147.1"/>
    </source>
</evidence>
<dbReference type="PANTHER" id="PTHR43691">
    <property type="entry name" value="URIDINE PHOSPHORYLASE"/>
    <property type="match status" value="1"/>
</dbReference>
<name>A0A3P1T6K2_9ACTN</name>
<dbReference type="CDD" id="cd09007">
    <property type="entry name" value="NP-I_spr0068"/>
    <property type="match status" value="1"/>
</dbReference>
<comment type="caution">
    <text evidence="5">The sequence shown here is derived from an EMBL/GenBank/DDBJ whole genome shotgun (WGS) entry which is preliminary data.</text>
</comment>
<dbReference type="SUPFAM" id="SSF53167">
    <property type="entry name" value="Purine and uridine phosphorylases"/>
    <property type="match status" value="1"/>
</dbReference>
<comment type="catalytic activity">
    <reaction evidence="3">
        <text>uridine + phosphate = alpha-D-ribose 1-phosphate + uracil</text>
        <dbReference type="Rhea" id="RHEA:24388"/>
        <dbReference type="ChEBI" id="CHEBI:16704"/>
        <dbReference type="ChEBI" id="CHEBI:17568"/>
        <dbReference type="ChEBI" id="CHEBI:43474"/>
        <dbReference type="ChEBI" id="CHEBI:57720"/>
        <dbReference type="EC" id="2.4.2.3"/>
    </reaction>
</comment>
<dbReference type="EMBL" id="RQZG01000007">
    <property type="protein sequence ID" value="RRD05147.1"/>
    <property type="molecule type" value="Genomic_DNA"/>
</dbReference>
<dbReference type="Pfam" id="PF01048">
    <property type="entry name" value="PNP_UDP_1"/>
    <property type="match status" value="1"/>
</dbReference>
<dbReference type="GO" id="GO:0005829">
    <property type="term" value="C:cytosol"/>
    <property type="evidence" value="ECO:0007669"/>
    <property type="project" value="TreeGrafter"/>
</dbReference>
<evidence type="ECO:0000313" key="6">
    <source>
        <dbReference type="Proteomes" id="UP000280819"/>
    </source>
</evidence>
<evidence type="ECO:0000256" key="2">
    <source>
        <dbReference type="ARBA" id="ARBA00021980"/>
    </source>
</evidence>
<sequence length="254" mass="27770">MLQRGDFPVLDFDDDPDDLVLGNPPRDPVPGLFPERAVIAFLGETVDEFASRRGAPVIHTEVTINGTHPYWRIDTGSGPVVLVRAHLGAPMAVLLADPLFRCGVKEAVAVGSCGALHHFEEGEWLVPARALRDEGTSHRYLPPSRWVELDPELTARCVAVIRERDLAVATVDVWTTDAILRETRAMVQARRAEGCSVVDMECAALAASARMHKVRFGQILFSADSLAGDEHDPRGWGRSSHELALELALEAVAR</sequence>
<dbReference type="Gene3D" id="3.40.50.1580">
    <property type="entry name" value="Nucleoside phosphorylase domain"/>
    <property type="match status" value="1"/>
</dbReference>
<dbReference type="GO" id="GO:0004731">
    <property type="term" value="F:purine-nucleoside phosphorylase activity"/>
    <property type="evidence" value="ECO:0007669"/>
    <property type="project" value="TreeGrafter"/>
</dbReference>
<dbReference type="InterPro" id="IPR035994">
    <property type="entry name" value="Nucleoside_phosphorylase_sf"/>
</dbReference>
<dbReference type="AlphaFoldDB" id="A0A3P1T6K2"/>
<dbReference type="OrthoDB" id="7945729at2"/>